<sequence>LLCQFLSTLVTHLPQLIRNPSQGANNPVRVEVLLERLSAAKPVAADTDNRSQTDNSSILAICGLVFQLSTDRFLTDKEGRSLLLAIASRTANDNQSVTRIPTPVRLSSWLAYQVARQASRYGQHMLASAIYGSLSPQALSERSSYWIQGLVEFSRTEATIISVARRLRGNVTTLEADENTIDPNQRPPPFPWVLELIDALRGACDSALKARTTLICVGGPDTRWFQAEYVALRADLFSNLAELCSNAYHHSRVGRWPGQTNSIPGSAPCTPFWLLDQLDVWNALAERLATFQAQCLDAEPATLEHLSAQENVSHEHAVVPFTSSQVHSSASSHSDPFSAILPDLETVARKRLNFKPVAFANFDWIPGLVLTLVRTASHWPRFFFQRLQTTNVRLVLLPKAGNNPDDVLTISNEVGHMIQVMGVVQQHSRRGPSHLSRRITLVEVELTVTELPFSGHYARVSLSQHVATMHDRDQQSVVFYSKRSAPLQRDYFHCDFCVHFPGHVQGKAKNGSVSTDKLYAIQASPILIDGSGERWRLTGVSGAPKEVTLVRVECVRTANTTVASVSSTTSSSGSVEPAHQSTSRSVLPPPGTAKVDINRTSLDAQFSLTKPRPIGRPVGETTVTPVGRSTATARSGPTSSV</sequence>
<evidence type="ECO:0000259" key="2">
    <source>
        <dbReference type="Pfam" id="PF22965"/>
    </source>
</evidence>
<dbReference type="PANTHER" id="PTHR13322">
    <property type="entry name" value="C1ORF73 PROTEIN"/>
    <property type="match status" value="1"/>
</dbReference>
<feature type="domain" description="Integrator complex subunit 7 helical bundle" evidence="3">
    <location>
        <begin position="124"/>
        <end position="246"/>
    </location>
</feature>
<dbReference type="PANTHER" id="PTHR13322:SF2">
    <property type="entry name" value="INTEGRATOR COMPLEX SUBUNIT 7"/>
    <property type="match status" value="1"/>
</dbReference>
<evidence type="ECO:0000259" key="3">
    <source>
        <dbReference type="Pfam" id="PF24437"/>
    </source>
</evidence>
<dbReference type="WBParaSite" id="ECPE_0000299801-mRNA-1">
    <property type="protein sequence ID" value="ECPE_0000299801-mRNA-1"/>
    <property type="gene ID" value="ECPE_0000299801"/>
</dbReference>
<organism evidence="4">
    <name type="scientific">Echinostoma caproni</name>
    <dbReference type="NCBI Taxonomy" id="27848"/>
    <lineage>
        <taxon>Eukaryota</taxon>
        <taxon>Metazoa</taxon>
        <taxon>Spiralia</taxon>
        <taxon>Lophotrochozoa</taxon>
        <taxon>Platyhelminthes</taxon>
        <taxon>Trematoda</taxon>
        <taxon>Digenea</taxon>
        <taxon>Plagiorchiida</taxon>
        <taxon>Echinostomata</taxon>
        <taxon>Echinostomatoidea</taxon>
        <taxon>Echinostomatidae</taxon>
        <taxon>Echinostoma</taxon>
    </lineage>
</organism>
<dbReference type="Pfam" id="PF24437">
    <property type="entry name" value="INTS7_HB"/>
    <property type="match status" value="1"/>
</dbReference>
<dbReference type="GO" id="GO:0034472">
    <property type="term" value="P:snRNA 3'-end processing"/>
    <property type="evidence" value="ECO:0007669"/>
    <property type="project" value="TreeGrafter"/>
</dbReference>
<name>A0A183A7R0_9TREM</name>
<reference evidence="4" key="1">
    <citation type="submission" date="2016-06" db="UniProtKB">
        <authorList>
            <consortium name="WormBaseParasite"/>
        </authorList>
    </citation>
    <scope>IDENTIFICATION</scope>
</reference>
<protein>
    <submittedName>
        <fullName evidence="4">RING-type domain-containing protein</fullName>
    </submittedName>
</protein>
<accession>A0A183A7R0</accession>
<evidence type="ECO:0000313" key="4">
    <source>
        <dbReference type="WBParaSite" id="ECPE_0000299801-mRNA-1"/>
    </source>
</evidence>
<dbReference type="AlphaFoldDB" id="A0A183A7R0"/>
<proteinExistence type="predicted"/>
<feature type="compositionally biased region" description="Polar residues" evidence="1">
    <location>
        <begin position="621"/>
        <end position="641"/>
    </location>
</feature>
<feature type="compositionally biased region" description="Polar residues" evidence="1">
    <location>
        <begin position="598"/>
        <end position="608"/>
    </location>
</feature>
<dbReference type="GO" id="GO:0032039">
    <property type="term" value="C:integrator complex"/>
    <property type="evidence" value="ECO:0007669"/>
    <property type="project" value="InterPro"/>
</dbReference>
<feature type="region of interest" description="Disordered" evidence="1">
    <location>
        <begin position="562"/>
        <end position="641"/>
    </location>
</feature>
<dbReference type="InterPro" id="IPR033060">
    <property type="entry name" value="INTS7"/>
</dbReference>
<dbReference type="InterPro" id="IPR056517">
    <property type="entry name" value="INTS7_HB"/>
</dbReference>
<dbReference type="Pfam" id="PF22965">
    <property type="entry name" value="INTS7_C"/>
    <property type="match status" value="1"/>
</dbReference>
<feature type="compositionally biased region" description="Low complexity" evidence="1">
    <location>
        <begin position="562"/>
        <end position="575"/>
    </location>
</feature>
<dbReference type="InterPro" id="IPR054519">
    <property type="entry name" value="INTS7_C"/>
</dbReference>
<evidence type="ECO:0000256" key="1">
    <source>
        <dbReference type="SAM" id="MobiDB-lite"/>
    </source>
</evidence>
<feature type="domain" description="Integrator complex subunit 7 C-terminal" evidence="2">
    <location>
        <begin position="393"/>
        <end position="535"/>
    </location>
</feature>